<dbReference type="NCBIfam" id="TIGR03570">
    <property type="entry name" value="NeuD_NnaD"/>
    <property type="match status" value="1"/>
</dbReference>
<dbReference type="SUPFAM" id="SSF51161">
    <property type="entry name" value="Trimeric LpxA-like enzymes"/>
    <property type="match status" value="1"/>
</dbReference>
<evidence type="ECO:0000259" key="6">
    <source>
        <dbReference type="Pfam" id="PF17836"/>
    </source>
</evidence>
<evidence type="ECO:0000313" key="7">
    <source>
        <dbReference type="EMBL" id="QNJ98941.1"/>
    </source>
</evidence>
<keyword evidence="8" id="KW-1185">Reference proteome</keyword>
<name>A0A7G8PX75_9FLAO</name>
<reference evidence="7 8" key="1">
    <citation type="submission" date="2020-04" db="EMBL/GenBank/DDBJ databases">
        <title>Genome sequence of Altibacter aquimarinus strain ALE3EI.</title>
        <authorList>
            <person name="Oh H.-M."/>
            <person name="Jang D."/>
        </authorList>
    </citation>
    <scope>NUCLEOTIDE SEQUENCE [LARGE SCALE GENOMIC DNA]</scope>
    <source>
        <strain evidence="7 8">ALE3EI</strain>
    </source>
</reference>
<gene>
    <name evidence="7" type="ORF">ALE3EI_2403</name>
</gene>
<dbReference type="Gene3D" id="2.160.10.10">
    <property type="entry name" value="Hexapeptide repeat proteins"/>
    <property type="match status" value="1"/>
</dbReference>
<dbReference type="PANTHER" id="PTHR43300:SF7">
    <property type="entry name" value="UDP-N-ACETYLBACILLOSAMINE N-ACETYLTRANSFERASE"/>
    <property type="match status" value="1"/>
</dbReference>
<dbReference type="GO" id="GO:0016746">
    <property type="term" value="F:acyltransferase activity"/>
    <property type="evidence" value="ECO:0007669"/>
    <property type="project" value="UniProtKB-KW"/>
</dbReference>
<dbReference type="InterPro" id="IPR020019">
    <property type="entry name" value="AcTrfase_PglD-like"/>
</dbReference>
<feature type="binding site" evidence="5">
    <location>
        <position position="137"/>
    </location>
    <ligand>
        <name>acetyl-CoA</name>
        <dbReference type="ChEBI" id="CHEBI:57288"/>
    </ligand>
</feature>
<dbReference type="InterPro" id="IPR041561">
    <property type="entry name" value="PglD_N"/>
</dbReference>
<dbReference type="Pfam" id="PF00132">
    <property type="entry name" value="Hexapep"/>
    <property type="match status" value="2"/>
</dbReference>
<dbReference type="CDD" id="cd03360">
    <property type="entry name" value="LbH_AT_putative"/>
    <property type="match status" value="1"/>
</dbReference>
<evidence type="ECO:0000256" key="2">
    <source>
        <dbReference type="ARBA" id="ARBA00022679"/>
    </source>
</evidence>
<dbReference type="InterPro" id="IPR001451">
    <property type="entry name" value="Hexapep"/>
</dbReference>
<accession>A0A7G8PX75</accession>
<evidence type="ECO:0000256" key="5">
    <source>
        <dbReference type="PIRSR" id="PIRSR620019-2"/>
    </source>
</evidence>
<protein>
    <submittedName>
        <fullName evidence="7">Acetyltransferase EpsM</fullName>
    </submittedName>
</protein>
<comment type="similarity">
    <text evidence="1">Belongs to the transferase hexapeptide repeat family.</text>
</comment>
<keyword evidence="3" id="KW-0677">Repeat</keyword>
<dbReference type="InterPro" id="IPR011004">
    <property type="entry name" value="Trimer_LpxA-like_sf"/>
</dbReference>
<feature type="domain" description="PglD N-terminal" evidence="6">
    <location>
        <begin position="4"/>
        <end position="76"/>
    </location>
</feature>
<evidence type="ECO:0000256" key="4">
    <source>
        <dbReference type="ARBA" id="ARBA00023315"/>
    </source>
</evidence>
<dbReference type="Proteomes" id="UP000515514">
    <property type="component" value="Chromosome"/>
</dbReference>
<dbReference type="EMBL" id="CP052909">
    <property type="protein sequence ID" value="QNJ98941.1"/>
    <property type="molecule type" value="Genomic_DNA"/>
</dbReference>
<evidence type="ECO:0000256" key="3">
    <source>
        <dbReference type="ARBA" id="ARBA00022737"/>
    </source>
</evidence>
<dbReference type="InterPro" id="IPR050179">
    <property type="entry name" value="Trans_hexapeptide_repeat"/>
</dbReference>
<dbReference type="Gene3D" id="3.40.50.20">
    <property type="match status" value="1"/>
</dbReference>
<evidence type="ECO:0000256" key="1">
    <source>
        <dbReference type="ARBA" id="ARBA00007274"/>
    </source>
</evidence>
<keyword evidence="2 7" id="KW-0808">Transferase</keyword>
<feature type="binding site" evidence="5">
    <location>
        <position position="64"/>
    </location>
    <ligand>
        <name>substrate</name>
    </ligand>
</feature>
<dbReference type="AlphaFoldDB" id="A0A7G8PX75"/>
<keyword evidence="4" id="KW-0012">Acyltransferase</keyword>
<evidence type="ECO:0000313" key="8">
    <source>
        <dbReference type="Proteomes" id="UP000515514"/>
    </source>
</evidence>
<dbReference type="PANTHER" id="PTHR43300">
    <property type="entry name" value="ACETYLTRANSFERASE"/>
    <property type="match status" value="1"/>
</dbReference>
<proteinExistence type="inferred from homology"/>
<dbReference type="Pfam" id="PF17836">
    <property type="entry name" value="PglD_N"/>
    <property type="match status" value="1"/>
</dbReference>
<dbReference type="RefSeq" id="WP_186989008.1">
    <property type="nucleotide sequence ID" value="NZ_CP052909.1"/>
</dbReference>
<dbReference type="InterPro" id="IPR018357">
    <property type="entry name" value="Hexapep_transf_CS"/>
</dbReference>
<sequence length="205" mass="21352">MKPIILYGAGGHSFAATALIESLGEYAPSIVYDDAPKLTSVLNVAVEKYNDADLTNVPLCITIGTNSIRKKLAEKLNGEYPSFIHKSAAVFPSVSIGCGTLVHPNAVLDADVCIGNHCIINNNATVSHNVKIGDYVHIAIQAAVAGGVTIGEGTLVGAGSVILPEVKVGKWVTIGAGAVVTKDIPDYAVVYGNPAKKIRDNSKNE</sequence>
<dbReference type="PROSITE" id="PS00101">
    <property type="entry name" value="HEXAPEP_TRANSFERASES"/>
    <property type="match status" value="1"/>
</dbReference>
<dbReference type="KEGG" id="alti:ALE3EI_2403"/>
<organism evidence="7 8">
    <name type="scientific">Constantimarinum furrinae</name>
    <dbReference type="NCBI Taxonomy" id="2562285"/>
    <lineage>
        <taxon>Bacteria</taxon>
        <taxon>Pseudomonadati</taxon>
        <taxon>Bacteroidota</taxon>
        <taxon>Flavobacteriia</taxon>
        <taxon>Flavobacteriales</taxon>
        <taxon>Flavobacteriaceae</taxon>
        <taxon>Altibacter/Constantimarinum group</taxon>
        <taxon>Constantimarinum</taxon>
    </lineage>
</organism>